<keyword evidence="9" id="KW-0539">Nucleus</keyword>
<keyword evidence="14" id="KW-1185">Reference proteome</keyword>
<keyword evidence="3" id="KW-0677">Repeat</keyword>
<dbReference type="InterPro" id="IPR050688">
    <property type="entry name" value="Zinc_finger/UBP_domain"/>
</dbReference>
<dbReference type="GO" id="GO:0003677">
    <property type="term" value="F:DNA binding"/>
    <property type="evidence" value="ECO:0007669"/>
    <property type="project" value="UniProtKB-KW"/>
</dbReference>
<feature type="compositionally biased region" description="Polar residues" evidence="11">
    <location>
        <begin position="352"/>
        <end position="401"/>
    </location>
</feature>
<proteinExistence type="predicted"/>
<keyword evidence="8" id="KW-0804">Transcription</keyword>
<evidence type="ECO:0000256" key="2">
    <source>
        <dbReference type="ARBA" id="ARBA00022723"/>
    </source>
</evidence>
<feature type="domain" description="C2H2-type" evidence="12">
    <location>
        <begin position="874"/>
        <end position="902"/>
    </location>
</feature>
<dbReference type="GO" id="GO:0005634">
    <property type="term" value="C:nucleus"/>
    <property type="evidence" value="ECO:0007669"/>
    <property type="project" value="UniProtKB-SubCell"/>
</dbReference>
<evidence type="ECO:0000256" key="11">
    <source>
        <dbReference type="SAM" id="MobiDB-lite"/>
    </source>
</evidence>
<dbReference type="Gene3D" id="3.30.160.60">
    <property type="entry name" value="Classic Zinc Finger"/>
    <property type="match status" value="2"/>
</dbReference>
<dbReference type="InterPro" id="IPR013087">
    <property type="entry name" value="Znf_C2H2_type"/>
</dbReference>
<dbReference type="PANTHER" id="PTHR24403">
    <property type="entry name" value="ZINC FINGER PROTEIN"/>
    <property type="match status" value="1"/>
</dbReference>
<feature type="region of interest" description="Disordered" evidence="11">
    <location>
        <begin position="325"/>
        <end position="420"/>
    </location>
</feature>
<comment type="subcellular location">
    <subcellularLocation>
        <location evidence="1">Nucleus</location>
    </subcellularLocation>
</comment>
<dbReference type="PROSITE" id="PS50157">
    <property type="entry name" value="ZINC_FINGER_C2H2_2"/>
    <property type="match status" value="5"/>
</dbReference>
<keyword evidence="6" id="KW-0805">Transcription regulation</keyword>
<dbReference type="SUPFAM" id="SSF57667">
    <property type="entry name" value="beta-beta-alpha zinc fingers"/>
    <property type="match status" value="1"/>
</dbReference>
<feature type="region of interest" description="Disordered" evidence="11">
    <location>
        <begin position="895"/>
        <end position="922"/>
    </location>
</feature>
<evidence type="ECO:0000256" key="4">
    <source>
        <dbReference type="ARBA" id="ARBA00022771"/>
    </source>
</evidence>
<evidence type="ECO:0000256" key="10">
    <source>
        <dbReference type="PROSITE-ProRule" id="PRU00042"/>
    </source>
</evidence>
<evidence type="ECO:0000256" key="5">
    <source>
        <dbReference type="ARBA" id="ARBA00022833"/>
    </source>
</evidence>
<feature type="domain" description="C2H2-type" evidence="12">
    <location>
        <begin position="934"/>
        <end position="962"/>
    </location>
</feature>
<evidence type="ECO:0000259" key="12">
    <source>
        <dbReference type="PROSITE" id="PS50157"/>
    </source>
</evidence>
<dbReference type="Proteomes" id="UP001239994">
    <property type="component" value="Unassembled WGS sequence"/>
</dbReference>
<dbReference type="InterPro" id="IPR036236">
    <property type="entry name" value="Znf_C2H2_sf"/>
</dbReference>
<dbReference type="FunFam" id="3.30.160.60:FF:000325">
    <property type="entry name" value="ZFP90 zinc finger protein"/>
    <property type="match status" value="1"/>
</dbReference>
<keyword evidence="2" id="KW-0479">Metal-binding</keyword>
<feature type="region of interest" description="Disordered" evidence="11">
    <location>
        <begin position="83"/>
        <end position="116"/>
    </location>
</feature>
<name>A0AAD9DU50_9TELE</name>
<evidence type="ECO:0000256" key="1">
    <source>
        <dbReference type="ARBA" id="ARBA00004123"/>
    </source>
</evidence>
<keyword evidence="4 10" id="KW-0863">Zinc-finger</keyword>
<comment type="caution">
    <text evidence="13">The sequence shown here is derived from an EMBL/GenBank/DDBJ whole genome shotgun (WGS) entry which is preliminary data.</text>
</comment>
<feature type="domain" description="C2H2-type" evidence="12">
    <location>
        <begin position="714"/>
        <end position="742"/>
    </location>
</feature>
<evidence type="ECO:0000256" key="6">
    <source>
        <dbReference type="ARBA" id="ARBA00023015"/>
    </source>
</evidence>
<organism evidence="13 14">
    <name type="scientific">Electrophorus voltai</name>
    <dbReference type="NCBI Taxonomy" id="2609070"/>
    <lineage>
        <taxon>Eukaryota</taxon>
        <taxon>Metazoa</taxon>
        <taxon>Chordata</taxon>
        <taxon>Craniata</taxon>
        <taxon>Vertebrata</taxon>
        <taxon>Euteleostomi</taxon>
        <taxon>Actinopterygii</taxon>
        <taxon>Neopterygii</taxon>
        <taxon>Teleostei</taxon>
        <taxon>Ostariophysi</taxon>
        <taxon>Gymnotiformes</taxon>
        <taxon>Gymnotoidei</taxon>
        <taxon>Gymnotidae</taxon>
        <taxon>Electrophorus</taxon>
    </lineage>
</organism>
<feature type="domain" description="C2H2-type" evidence="12">
    <location>
        <begin position="746"/>
        <end position="769"/>
    </location>
</feature>
<sequence length="982" mass="108578">MKGELSDLHLGTVHLQGREIRVRSHKAEDADSLTQSQFVTLDGITMAQGEKVKSYFEAMHERPWQRSLNISLLLCQRGEEVQRGGEDEGRRKEQEERKSLTAERRGEREGRLRSDGGGAARGLCCYLDECCLREKSVFFFTKSSQYPTACYSRSGSKWLYRNSYEELSFFKRYEYVACSKFMKNLLSEQEGILERVLLDLGVLMSTSLLLRETVLIKISTNCGQENKSQKRAIDMFPDDLFTGEGRPMAQMKALQFRSIAPKAPAVGSSAAVLSSCQSSSVLPEASTAVSPKSILVPAQNYALMQVAGQEGTFSLVALPQTPPHHQIQKNLKLPIPRYQPMRSKRGPEKASIRTQSPAKAGPASQTKSAEVQVNSALSGLGESQETSSDQTVRAGSATSSEVLLPDNAALYPGSETEPALEKSMDSLHTLSYPTGASTATLVAPVGNSSPIKAPAEGATSTGSAITVLSPTIFSKAVQIIPTPPKGKLPILPYAKVKNSLLPSSGLDSSQSPGRGPILAKTSLKSPADIKLKTIDDSARSNCLVQVGDATHSKKSPGKRRGRKRKTMEDILAFEAKKKRSLSFFRRRVPEKPPSGTQSSVVDISKKYRSIRPKPILVMETTVPQLIPLPSISASENLDQELILGQPMTGKSLSTTRPGIVSIQAPGQQPVADGRGGFLYVGSRQLHRCPTCSRCFQFKHHLQSHMNSHSNLRPYGCPVCRKAYAHSGSLSTHMKLHHAEGRPRKSLRCEFCEKAFGYVGVYFSHLREVHRVILTVEPSISQHEENTPIEGCADAEDQAPEQRVDPVELQIKCGRCQAITPTFADMKLHLLYVHGEEVQVRLREGAVHGGREAEDELVKHAAHYWRQLNERRNLVRCGSCDEEFFSFSKLKRHLHAHHQGATESREEQEEEEKGEREHISGQSAKAVSLRAGVHFNCILCSEVLDRKQDVLEHWRGRHNCEKPAVLWKFLDSREDDTPAPSPK</sequence>
<dbReference type="EMBL" id="JAROKS010000017">
    <property type="protein sequence ID" value="KAK1794071.1"/>
    <property type="molecule type" value="Genomic_DNA"/>
</dbReference>
<keyword evidence="5" id="KW-0862">Zinc</keyword>
<dbReference type="AlphaFoldDB" id="A0AAD9DU50"/>
<feature type="domain" description="C2H2-type" evidence="12">
    <location>
        <begin position="686"/>
        <end position="713"/>
    </location>
</feature>
<dbReference type="SMART" id="SM00355">
    <property type="entry name" value="ZnF_C2H2"/>
    <property type="match status" value="6"/>
</dbReference>
<dbReference type="PANTHER" id="PTHR24403:SF67">
    <property type="entry name" value="FI01116P-RELATED"/>
    <property type="match status" value="1"/>
</dbReference>
<reference evidence="13" key="1">
    <citation type="submission" date="2023-03" db="EMBL/GenBank/DDBJ databases">
        <title>Electrophorus voltai genome.</title>
        <authorList>
            <person name="Bian C."/>
        </authorList>
    </citation>
    <scope>NUCLEOTIDE SEQUENCE</scope>
    <source>
        <strain evidence="13">CB-2022</strain>
        <tissue evidence="13">Muscle</tissue>
    </source>
</reference>
<evidence type="ECO:0000256" key="7">
    <source>
        <dbReference type="ARBA" id="ARBA00023125"/>
    </source>
</evidence>
<accession>A0AAD9DU50</accession>
<protein>
    <recommendedName>
        <fullName evidence="12">C2H2-type domain-containing protein</fullName>
    </recommendedName>
</protein>
<dbReference type="GO" id="GO:0010468">
    <property type="term" value="P:regulation of gene expression"/>
    <property type="evidence" value="ECO:0007669"/>
    <property type="project" value="TreeGrafter"/>
</dbReference>
<dbReference type="PROSITE" id="PS00028">
    <property type="entry name" value="ZINC_FINGER_C2H2_1"/>
    <property type="match status" value="5"/>
</dbReference>
<evidence type="ECO:0000313" key="14">
    <source>
        <dbReference type="Proteomes" id="UP001239994"/>
    </source>
</evidence>
<dbReference type="GO" id="GO:0008270">
    <property type="term" value="F:zinc ion binding"/>
    <property type="evidence" value="ECO:0007669"/>
    <property type="project" value="UniProtKB-KW"/>
</dbReference>
<evidence type="ECO:0000256" key="9">
    <source>
        <dbReference type="ARBA" id="ARBA00023242"/>
    </source>
</evidence>
<gene>
    <name evidence="13" type="ORF">P4O66_010979</name>
</gene>
<evidence type="ECO:0000256" key="8">
    <source>
        <dbReference type="ARBA" id="ARBA00023163"/>
    </source>
</evidence>
<evidence type="ECO:0000313" key="13">
    <source>
        <dbReference type="EMBL" id="KAK1794071.1"/>
    </source>
</evidence>
<keyword evidence="7" id="KW-0238">DNA-binding</keyword>
<feature type="compositionally biased region" description="Basic and acidic residues" evidence="11">
    <location>
        <begin position="83"/>
        <end position="114"/>
    </location>
</feature>
<evidence type="ECO:0000256" key="3">
    <source>
        <dbReference type="ARBA" id="ARBA00022737"/>
    </source>
</evidence>